<protein>
    <submittedName>
        <fullName evidence="2">Uncharacterized protein</fullName>
    </submittedName>
</protein>
<dbReference type="Proteomes" id="UP000008022">
    <property type="component" value="Unassembled WGS sequence"/>
</dbReference>
<dbReference type="Gramene" id="ORUFI12G11140.1">
    <property type="protein sequence ID" value="ORUFI12G11140.1"/>
    <property type="gene ID" value="ORUFI12G11140"/>
</dbReference>
<dbReference type="eggNOG" id="ENOG502R3UE">
    <property type="taxonomic scope" value="Eukaryota"/>
</dbReference>
<reference evidence="3" key="1">
    <citation type="submission" date="2013-06" db="EMBL/GenBank/DDBJ databases">
        <authorList>
            <person name="Zhao Q."/>
        </authorList>
    </citation>
    <scope>NUCLEOTIDE SEQUENCE</scope>
    <source>
        <strain evidence="3">cv. W1943</strain>
    </source>
</reference>
<evidence type="ECO:0000313" key="3">
    <source>
        <dbReference type="Proteomes" id="UP000008022"/>
    </source>
</evidence>
<feature type="region of interest" description="Disordered" evidence="1">
    <location>
        <begin position="28"/>
        <end position="58"/>
    </location>
</feature>
<proteinExistence type="predicted"/>
<name>A0A0E0RGK3_ORYRU</name>
<sequence length="111" mass="12074">MVARKERAVSQCPRLFLIEGSWRPGTEAFHPAAASPSTTRGPRMTCGGTEGTDSASVPHPLRKKLLNHYKIKKYDAVSDSIGHSSLLLRPVLVCARVTAIHKRVVVVTGSR</sequence>
<evidence type="ECO:0000256" key="1">
    <source>
        <dbReference type="SAM" id="MobiDB-lite"/>
    </source>
</evidence>
<dbReference type="HOGENOM" id="CLU_2162560_0_0_1"/>
<organism evidence="2 3">
    <name type="scientific">Oryza rufipogon</name>
    <name type="common">Brownbeard rice</name>
    <name type="synonym">Asian wild rice</name>
    <dbReference type="NCBI Taxonomy" id="4529"/>
    <lineage>
        <taxon>Eukaryota</taxon>
        <taxon>Viridiplantae</taxon>
        <taxon>Streptophyta</taxon>
        <taxon>Embryophyta</taxon>
        <taxon>Tracheophyta</taxon>
        <taxon>Spermatophyta</taxon>
        <taxon>Magnoliopsida</taxon>
        <taxon>Liliopsida</taxon>
        <taxon>Poales</taxon>
        <taxon>Poaceae</taxon>
        <taxon>BOP clade</taxon>
        <taxon>Oryzoideae</taxon>
        <taxon>Oryzeae</taxon>
        <taxon>Oryzinae</taxon>
        <taxon>Oryza</taxon>
    </lineage>
</organism>
<dbReference type="AlphaFoldDB" id="A0A0E0RGK3"/>
<reference evidence="2" key="2">
    <citation type="submission" date="2015-06" db="UniProtKB">
        <authorList>
            <consortium name="EnsemblPlants"/>
        </authorList>
    </citation>
    <scope>IDENTIFICATION</scope>
</reference>
<keyword evidence="3" id="KW-1185">Reference proteome</keyword>
<accession>A0A0E0RGK3</accession>
<evidence type="ECO:0000313" key="2">
    <source>
        <dbReference type="EnsemblPlants" id="ORUFI12G11140.1"/>
    </source>
</evidence>
<dbReference type="EnsemblPlants" id="ORUFI12G11140.1">
    <property type="protein sequence ID" value="ORUFI12G11140.1"/>
    <property type="gene ID" value="ORUFI12G11140"/>
</dbReference>